<dbReference type="PRINTS" id="PR00364">
    <property type="entry name" value="DISEASERSIST"/>
</dbReference>
<dbReference type="InterPro" id="IPR005158">
    <property type="entry name" value="BTAD"/>
</dbReference>
<dbReference type="InterPro" id="IPR019734">
    <property type="entry name" value="TPR_rpt"/>
</dbReference>
<dbReference type="InterPro" id="IPR011990">
    <property type="entry name" value="TPR-like_helical_dom_sf"/>
</dbReference>
<dbReference type="EMBL" id="JACHJS010000001">
    <property type="protein sequence ID" value="MBB4967240.1"/>
    <property type="molecule type" value="Genomic_DNA"/>
</dbReference>
<feature type="region of interest" description="Disordered" evidence="6">
    <location>
        <begin position="585"/>
        <end position="607"/>
    </location>
</feature>
<dbReference type="Gene3D" id="1.10.10.10">
    <property type="entry name" value="Winged helix-like DNA-binding domain superfamily/Winged helix DNA-binding domain"/>
    <property type="match status" value="1"/>
</dbReference>
<dbReference type="InterPro" id="IPR001867">
    <property type="entry name" value="OmpR/PhoB-type_DNA-bd"/>
</dbReference>
<dbReference type="RefSeq" id="WP_184671774.1">
    <property type="nucleotide sequence ID" value="NZ_BAABAI010000048.1"/>
</dbReference>
<dbReference type="Pfam" id="PF13424">
    <property type="entry name" value="TPR_12"/>
    <property type="match status" value="1"/>
</dbReference>
<evidence type="ECO:0000259" key="7">
    <source>
        <dbReference type="PROSITE" id="PS51755"/>
    </source>
</evidence>
<dbReference type="SMART" id="SM00028">
    <property type="entry name" value="TPR"/>
    <property type="match status" value="3"/>
</dbReference>
<dbReference type="SUPFAM" id="SSF46894">
    <property type="entry name" value="C-terminal effector domain of the bipartite response regulators"/>
    <property type="match status" value="1"/>
</dbReference>
<accession>A0A7W7T645</accession>
<dbReference type="InterPro" id="IPR016032">
    <property type="entry name" value="Sig_transdc_resp-reg_C-effctor"/>
</dbReference>
<keyword evidence="3 5" id="KW-0238">DNA-binding</keyword>
<dbReference type="PANTHER" id="PTHR35807">
    <property type="entry name" value="TRANSCRIPTIONAL REGULATOR REDD-RELATED"/>
    <property type="match status" value="1"/>
</dbReference>
<dbReference type="Pfam" id="PF00486">
    <property type="entry name" value="Trans_reg_C"/>
    <property type="match status" value="1"/>
</dbReference>
<dbReference type="Proteomes" id="UP000542674">
    <property type="component" value="Unassembled WGS sequence"/>
</dbReference>
<dbReference type="SUPFAM" id="SSF52540">
    <property type="entry name" value="P-loop containing nucleoside triphosphate hydrolases"/>
    <property type="match status" value="1"/>
</dbReference>
<evidence type="ECO:0000256" key="5">
    <source>
        <dbReference type="PROSITE-ProRule" id="PRU01091"/>
    </source>
</evidence>
<evidence type="ECO:0000256" key="3">
    <source>
        <dbReference type="ARBA" id="ARBA00023125"/>
    </source>
</evidence>
<evidence type="ECO:0000256" key="1">
    <source>
        <dbReference type="ARBA" id="ARBA00005820"/>
    </source>
</evidence>
<reference evidence="8 9" key="1">
    <citation type="submission" date="2020-08" db="EMBL/GenBank/DDBJ databases">
        <title>Sequencing the genomes of 1000 actinobacteria strains.</title>
        <authorList>
            <person name="Klenk H.-P."/>
        </authorList>
    </citation>
    <scope>NUCLEOTIDE SEQUENCE [LARGE SCALE GENOMIC DNA]</scope>
    <source>
        <strain evidence="8 9">DSM 45084</strain>
    </source>
</reference>
<dbReference type="SUPFAM" id="SSF48452">
    <property type="entry name" value="TPR-like"/>
    <property type="match status" value="2"/>
</dbReference>
<dbReference type="GO" id="GO:0000160">
    <property type="term" value="P:phosphorelay signal transduction system"/>
    <property type="evidence" value="ECO:0007669"/>
    <property type="project" value="InterPro"/>
</dbReference>
<dbReference type="InterPro" id="IPR036388">
    <property type="entry name" value="WH-like_DNA-bd_sf"/>
</dbReference>
<keyword evidence="9" id="KW-1185">Reference proteome</keyword>
<dbReference type="AlphaFoldDB" id="A0A7W7T645"/>
<evidence type="ECO:0000256" key="2">
    <source>
        <dbReference type="ARBA" id="ARBA00023015"/>
    </source>
</evidence>
<name>A0A7W7T645_9PSEU</name>
<keyword evidence="2" id="KW-0805">Transcription regulation</keyword>
<dbReference type="InterPro" id="IPR051677">
    <property type="entry name" value="AfsR-DnrI-RedD_regulator"/>
</dbReference>
<comment type="caution">
    <text evidence="8">The sequence shown here is derived from an EMBL/GenBank/DDBJ whole genome shotgun (WGS) entry which is preliminary data.</text>
</comment>
<proteinExistence type="inferred from homology"/>
<dbReference type="CDD" id="cd15831">
    <property type="entry name" value="BTAD"/>
    <property type="match status" value="1"/>
</dbReference>
<comment type="similarity">
    <text evidence="1">Belongs to the AfsR/DnrI/RedD regulatory family.</text>
</comment>
<dbReference type="SMART" id="SM00862">
    <property type="entry name" value="Trans_reg_C"/>
    <property type="match status" value="1"/>
</dbReference>
<feature type="DNA-binding region" description="OmpR/PhoB-type" evidence="5">
    <location>
        <begin position="1"/>
        <end position="93"/>
    </location>
</feature>
<organism evidence="8 9">
    <name type="scientific">Saccharothrix violaceirubra</name>
    <dbReference type="NCBI Taxonomy" id="413306"/>
    <lineage>
        <taxon>Bacteria</taxon>
        <taxon>Bacillati</taxon>
        <taxon>Actinomycetota</taxon>
        <taxon>Actinomycetes</taxon>
        <taxon>Pseudonocardiales</taxon>
        <taxon>Pseudonocardiaceae</taxon>
        <taxon>Saccharothrix</taxon>
    </lineage>
</organism>
<evidence type="ECO:0000313" key="8">
    <source>
        <dbReference type="EMBL" id="MBB4967240.1"/>
    </source>
</evidence>
<dbReference type="PANTHER" id="PTHR35807:SF1">
    <property type="entry name" value="TRANSCRIPTIONAL REGULATOR REDD"/>
    <property type="match status" value="1"/>
</dbReference>
<sequence length="885" mass="95018">MGVEFRLLDGVEVRIDGVRVDPGHARQRCVLVALLVDPGRVVLTDRLLDRVWDDRPPLRARSVLRTYLSRLRRVLAGTGATIIRRDGGYALTVPPDSVDLHRFRDLVRQARSLDDQAALGVLERALALWRTEPLSGVDTPWADAVRRTLEAEHAEADRRRVDLALAQGRHAELLAELPVRAAAHPLDEHVAAQLMRALHGAGRPADALRHYQVVRTSLIDHLGAEPGPELRALHRSLLTDTAVEERRAPHRLPVAPPFLIGRDAELARLDALLAPGRPAIAVLSGGGGVGKTWLALHWAHRARFPDGRLHVDLRGFDPVAAPLPPDAAVRVFLDALGVAPRSVPVEPAAQIALYHELTVGRRLLVVLDNARDTAQVTPLLPVGGTSAVLVTSRNRLTGLIATHGAAVVGVPVLDETRSAELFAAHVGTRGDPALVRHCAGLPLALGILAARTKAQPDVPAAVLAAEVAEARLDALDTGDLSTSLRAVFAASVRALTPTSARMFALLGVVPGPDVPVSGAAALADVPRAAAQRALRELEDAHLVHQAAPGRYRMHDLVRLYAGESTTEGALTRLADHYCHVASRAADRFTPGEPHRRPPVPPPAGPSPDFTSIKDAIEWMIAERACVLALARHAEVRHAVHLSRALHRFLDVAAYLHDALDLHRTAAERSTGTDGYVLCHLGGALARIGAPADGHLTRALDAAGDDLALVNVAATNLGISAFTRGDLDEALRHHERALDAARRAGFRHSEAISLVNLGEVHSERGRPDLARALLDRCCELASELSDSGLLGMGHNALGTTYRKLGDRDRAHEHHLKALRLVGGGVLRALELGVRNDYAASVHALDGPEAALPHYRTALELAERIGLTEEESRARAALTRAQSELSR</sequence>
<evidence type="ECO:0000256" key="4">
    <source>
        <dbReference type="ARBA" id="ARBA00023163"/>
    </source>
</evidence>
<evidence type="ECO:0000256" key="6">
    <source>
        <dbReference type="SAM" id="MobiDB-lite"/>
    </source>
</evidence>
<feature type="domain" description="OmpR/PhoB-type" evidence="7">
    <location>
        <begin position="1"/>
        <end position="93"/>
    </location>
</feature>
<dbReference type="GO" id="GO:0003677">
    <property type="term" value="F:DNA binding"/>
    <property type="evidence" value="ECO:0007669"/>
    <property type="project" value="UniProtKB-UniRule"/>
</dbReference>
<gene>
    <name evidence="8" type="ORF">F4559_004599</name>
</gene>
<dbReference type="SMART" id="SM01043">
    <property type="entry name" value="BTAD"/>
    <property type="match status" value="1"/>
</dbReference>
<dbReference type="Pfam" id="PF03704">
    <property type="entry name" value="BTAD"/>
    <property type="match status" value="1"/>
</dbReference>
<dbReference type="InterPro" id="IPR027417">
    <property type="entry name" value="P-loop_NTPase"/>
</dbReference>
<dbReference type="GO" id="GO:0006355">
    <property type="term" value="P:regulation of DNA-templated transcription"/>
    <property type="evidence" value="ECO:0007669"/>
    <property type="project" value="InterPro"/>
</dbReference>
<evidence type="ECO:0000313" key="9">
    <source>
        <dbReference type="Proteomes" id="UP000542674"/>
    </source>
</evidence>
<protein>
    <submittedName>
        <fullName evidence="8">DNA-binding SARP family transcriptional activator/tetratricopeptide (TPR) repeat protein</fullName>
    </submittedName>
</protein>
<keyword evidence="4" id="KW-0804">Transcription</keyword>
<dbReference type="PROSITE" id="PS51755">
    <property type="entry name" value="OMPR_PHOB"/>
    <property type="match status" value="1"/>
</dbReference>
<dbReference type="Gene3D" id="1.25.40.10">
    <property type="entry name" value="Tetratricopeptide repeat domain"/>
    <property type="match status" value="2"/>
</dbReference>